<evidence type="ECO:0000256" key="3">
    <source>
        <dbReference type="ARBA" id="ARBA00022692"/>
    </source>
</evidence>
<dbReference type="HOGENOM" id="CLU_280230_0_0_1"/>
<keyword evidence="2" id="KW-1003">Cell membrane</keyword>
<dbReference type="AlphaFoldDB" id="B4R1H0"/>
<dbReference type="STRING" id="7240.B4R1H0"/>
<evidence type="ECO:0000256" key="2">
    <source>
        <dbReference type="ARBA" id="ARBA00022475"/>
    </source>
</evidence>
<name>B4R1H0_DROSI</name>
<dbReference type="Bgee" id="FBgn0269974">
    <property type="expression patterns" value="Expressed in female reproductive system and 1 other cell type or tissue"/>
</dbReference>
<sequence length="1122" mass="129157">MTKAKKRPRDRVYDWESEYWSCEVEQLEDEEAEDDPRGLNQMGLSAGQVLTHQPNTFIERRLDNSTELFEKRLENLHGYEVPIALGGSSPRLIVYRDSEGKLIFSGPVGNFMKSFEQRYNCRLVQPHPFDESAISPARDLIAAVRNGSVQIALGAIYPQHPYTGFSYPIELMSWCLMMPVPEEVPHSQLYSMVFSPMAFGVTIVAMVLISFTLSMALRLHGYRVSFSEYFLHDSCLRGVLSQSFYEVLRAPALIKAMYLVICLLGLLITSWYNSYFSTFVTSAPRFPQLTSYESIRHSKLKIVIWKPEYEMLLFFSENMEKYSSIFQLEEDYKEFLHLRDSFDTRYGYMMPMEKWSLMKEQQRVFSSPLFSLQDDLCVFHTIPIVFPMVKNSIFKEPFDRLILDVTATGLLSRWRDMSFTEMIKAGQLGLEDRGHPKEFRAMKVEDLIQIWRFRHQSVSCSCPSTVVMDCPKWILGGLCLISLVSGATVIELLGTMKLESEFEYVLLMKNRNFSLPDQVWNGTSLAKDIMDEVQVPVLQFNENVSYFLHNSINRRLVTLGFMSDANLDEHRSLLTALVAILRHMTTSGVIFLIQSEASTDFLYELFRNCWRKKLLNVIVVFQDFETTSTFYSYSHFPILQIEERIYEPSLQTLPIFPDRLRNLHGYEMPVILGGTAPRMIAYRNKKGNVVYDGTVGHFMTAFQQKYNVKFVQPLQAKNPLDFAPSMQTVGAVRNETVEISISLTFPTIPPFGFSYPYEQMNWCVMLPVEADVPPFEYYTRVFELAAFLLTLGTLVMISCLLASTLRLHGYATNISEFLLHDSCLRGVLGQSFVEVFRAPTLVRGIYLEICVLGILITAWYNSYFSSYVTSAPKQPPLRSYDDILASKLKVVAWKPEYAELVGRLLEFRKYETMFLVEPDFNRYLALRDTLDTRYGYMITTNRWVLINEQQKVFSRPLFQKRDDFCFFNNIPFGFPLHENSVFMEPVQKLIMELAETGLYFHWITTGFSELIDAGEMHFVDLSPHREFRAMQIQDLHPPPNDAGSLGPGTLILTDKCRLPADAHAAALMLLLQLPLLLQLLRFVVDMRSCMRFRVHSAPLLEKIISDLGQTHLPSSSAICVTS</sequence>
<keyword evidence="10" id="KW-1185">Reference proteome</keyword>
<evidence type="ECO:0000256" key="1">
    <source>
        <dbReference type="ARBA" id="ARBA00004651"/>
    </source>
</evidence>
<proteinExistence type="predicted"/>
<protein>
    <submittedName>
        <fullName evidence="9">GD21016</fullName>
    </submittedName>
</protein>
<dbReference type="SUPFAM" id="SSF53850">
    <property type="entry name" value="Periplasmic binding protein-like II"/>
    <property type="match status" value="1"/>
</dbReference>
<accession>B4R1H0</accession>
<feature type="transmembrane region" description="Helical" evidence="8">
    <location>
        <begin position="473"/>
        <end position="493"/>
    </location>
</feature>
<evidence type="ECO:0000256" key="4">
    <source>
        <dbReference type="ARBA" id="ARBA00022989"/>
    </source>
</evidence>
<comment type="subcellular location">
    <subcellularLocation>
        <location evidence="1">Cell membrane</location>
        <topology evidence="1">Multi-pass membrane protein</topology>
    </subcellularLocation>
</comment>
<evidence type="ECO:0000256" key="6">
    <source>
        <dbReference type="ARBA" id="ARBA00023170"/>
    </source>
</evidence>
<keyword evidence="7" id="KW-0325">Glycoprotein</keyword>
<dbReference type="Proteomes" id="UP000000304">
    <property type="component" value="Chromosome 3R"/>
</dbReference>
<dbReference type="OMA" id="VMDCPKW"/>
<dbReference type="EMBL" id="CM000364">
    <property type="protein sequence ID" value="EDX14056.1"/>
    <property type="molecule type" value="Genomic_DNA"/>
</dbReference>
<dbReference type="PANTHER" id="PTHR42643">
    <property type="entry name" value="IONOTROPIC RECEPTOR 20A-RELATED"/>
    <property type="match status" value="1"/>
</dbReference>
<reference evidence="9 10" key="1">
    <citation type="journal article" date="2007" name="Nature">
        <title>Evolution of genes and genomes on the Drosophila phylogeny.</title>
        <authorList>
            <consortium name="Drosophila 12 Genomes Consortium"/>
            <person name="Clark A.G."/>
            <person name="Eisen M.B."/>
            <person name="Smith D.R."/>
            <person name="Bergman C.M."/>
            <person name="Oliver B."/>
            <person name="Markow T.A."/>
            <person name="Kaufman T.C."/>
            <person name="Kellis M."/>
            <person name="Gelbart W."/>
            <person name="Iyer V.N."/>
            <person name="Pollard D.A."/>
            <person name="Sackton T.B."/>
            <person name="Larracuente A.M."/>
            <person name="Singh N.D."/>
            <person name="Abad J.P."/>
            <person name="Abt D.N."/>
            <person name="Adryan B."/>
            <person name="Aguade M."/>
            <person name="Akashi H."/>
            <person name="Anderson W.W."/>
            <person name="Aquadro C.F."/>
            <person name="Ardell D.H."/>
            <person name="Arguello R."/>
            <person name="Artieri C.G."/>
            <person name="Barbash D.A."/>
            <person name="Barker D."/>
            <person name="Barsanti P."/>
            <person name="Batterham P."/>
            <person name="Batzoglou S."/>
            <person name="Begun D."/>
            <person name="Bhutkar A."/>
            <person name="Blanco E."/>
            <person name="Bosak S.A."/>
            <person name="Bradley R.K."/>
            <person name="Brand A.D."/>
            <person name="Brent M.R."/>
            <person name="Brooks A.N."/>
            <person name="Brown R.H."/>
            <person name="Butlin R.K."/>
            <person name="Caggese C."/>
            <person name="Calvi B.R."/>
            <person name="Bernardo de Carvalho A."/>
            <person name="Caspi A."/>
            <person name="Castrezana S."/>
            <person name="Celniker S.E."/>
            <person name="Chang J.L."/>
            <person name="Chapple C."/>
            <person name="Chatterji S."/>
            <person name="Chinwalla A."/>
            <person name="Civetta A."/>
            <person name="Clifton S.W."/>
            <person name="Comeron J.M."/>
            <person name="Costello J.C."/>
            <person name="Coyne J.A."/>
            <person name="Daub J."/>
            <person name="David R.G."/>
            <person name="Delcher A.L."/>
            <person name="Delehaunty K."/>
            <person name="Do C.B."/>
            <person name="Ebling H."/>
            <person name="Edwards K."/>
            <person name="Eickbush T."/>
            <person name="Evans J.D."/>
            <person name="Filipski A."/>
            <person name="Findeiss S."/>
            <person name="Freyhult E."/>
            <person name="Fulton L."/>
            <person name="Fulton R."/>
            <person name="Garcia A.C."/>
            <person name="Gardiner A."/>
            <person name="Garfield D.A."/>
            <person name="Garvin B.E."/>
            <person name="Gibson G."/>
            <person name="Gilbert D."/>
            <person name="Gnerre S."/>
            <person name="Godfrey J."/>
            <person name="Good R."/>
            <person name="Gotea V."/>
            <person name="Gravely B."/>
            <person name="Greenberg A.J."/>
            <person name="Griffiths-Jones S."/>
            <person name="Gross S."/>
            <person name="Guigo R."/>
            <person name="Gustafson E.A."/>
            <person name="Haerty W."/>
            <person name="Hahn M.W."/>
            <person name="Halligan D.L."/>
            <person name="Halpern A.L."/>
            <person name="Halter G.M."/>
            <person name="Han M.V."/>
            <person name="Heger A."/>
            <person name="Hillier L."/>
            <person name="Hinrichs A.S."/>
            <person name="Holmes I."/>
            <person name="Hoskins R.A."/>
            <person name="Hubisz M.J."/>
            <person name="Hultmark D."/>
            <person name="Huntley M.A."/>
            <person name="Jaffe D.B."/>
            <person name="Jagadeeshan S."/>
            <person name="Jeck W.R."/>
            <person name="Johnson J."/>
            <person name="Jones C.D."/>
            <person name="Jordan W.C."/>
            <person name="Karpen G.H."/>
            <person name="Kataoka E."/>
            <person name="Keightley P.D."/>
            <person name="Kheradpour P."/>
            <person name="Kirkness E.F."/>
            <person name="Koerich L.B."/>
            <person name="Kristiansen K."/>
            <person name="Kudrna D."/>
            <person name="Kulathinal R.J."/>
            <person name="Kumar S."/>
            <person name="Kwok R."/>
            <person name="Lander E."/>
            <person name="Langley C.H."/>
            <person name="Lapoint R."/>
            <person name="Lazzaro B.P."/>
            <person name="Lee S.J."/>
            <person name="Levesque L."/>
            <person name="Li R."/>
            <person name="Lin C.F."/>
            <person name="Lin M.F."/>
            <person name="Lindblad-Toh K."/>
            <person name="Llopart A."/>
            <person name="Long M."/>
            <person name="Low L."/>
            <person name="Lozovsky E."/>
            <person name="Lu J."/>
            <person name="Luo M."/>
            <person name="Machado C.A."/>
            <person name="Makalowski W."/>
            <person name="Marzo M."/>
            <person name="Matsuda M."/>
            <person name="Matzkin L."/>
            <person name="McAllister B."/>
            <person name="McBride C.S."/>
            <person name="McKernan B."/>
            <person name="McKernan K."/>
            <person name="Mendez-Lago M."/>
            <person name="Minx P."/>
            <person name="Mollenhauer M.U."/>
            <person name="Montooth K."/>
            <person name="Mount S.M."/>
            <person name="Mu X."/>
            <person name="Myers E."/>
            <person name="Negre B."/>
            <person name="Newfeld S."/>
            <person name="Nielsen R."/>
            <person name="Noor M.A."/>
            <person name="O'Grady P."/>
            <person name="Pachter L."/>
            <person name="Papaceit M."/>
            <person name="Parisi M.J."/>
            <person name="Parisi M."/>
            <person name="Parts L."/>
            <person name="Pedersen J.S."/>
            <person name="Pesole G."/>
            <person name="Phillippy A.M."/>
            <person name="Ponting C.P."/>
            <person name="Pop M."/>
            <person name="Porcelli D."/>
            <person name="Powell J.R."/>
            <person name="Prohaska S."/>
            <person name="Pruitt K."/>
            <person name="Puig M."/>
            <person name="Quesneville H."/>
            <person name="Ram K.R."/>
            <person name="Rand D."/>
            <person name="Rasmussen M.D."/>
            <person name="Reed L.K."/>
            <person name="Reenan R."/>
            <person name="Reily A."/>
            <person name="Remington K.A."/>
            <person name="Rieger T.T."/>
            <person name="Ritchie M.G."/>
            <person name="Robin C."/>
            <person name="Rogers Y.H."/>
            <person name="Rohde C."/>
            <person name="Rozas J."/>
            <person name="Rubenfield M.J."/>
            <person name="Ruiz A."/>
            <person name="Russo S."/>
            <person name="Salzberg S.L."/>
            <person name="Sanchez-Gracia A."/>
            <person name="Saranga D.J."/>
            <person name="Sato H."/>
            <person name="Schaeffer S.W."/>
            <person name="Schatz M.C."/>
            <person name="Schlenke T."/>
            <person name="Schwartz R."/>
            <person name="Segarra C."/>
            <person name="Singh R.S."/>
            <person name="Sirot L."/>
            <person name="Sirota M."/>
            <person name="Sisneros N.B."/>
            <person name="Smith C.D."/>
            <person name="Smith T.F."/>
            <person name="Spieth J."/>
            <person name="Stage D.E."/>
            <person name="Stark A."/>
            <person name="Stephan W."/>
            <person name="Strausberg R.L."/>
            <person name="Strempel S."/>
            <person name="Sturgill D."/>
            <person name="Sutton G."/>
            <person name="Sutton G.G."/>
            <person name="Tao W."/>
            <person name="Teichmann S."/>
            <person name="Tobari Y.N."/>
            <person name="Tomimura Y."/>
            <person name="Tsolas J.M."/>
            <person name="Valente V.L."/>
            <person name="Venter E."/>
            <person name="Venter J.C."/>
            <person name="Vicario S."/>
            <person name="Vieira F.G."/>
            <person name="Vilella A.J."/>
            <person name="Villasante A."/>
            <person name="Walenz B."/>
            <person name="Wang J."/>
            <person name="Wasserman M."/>
            <person name="Watts T."/>
            <person name="Wilson D."/>
            <person name="Wilson R.K."/>
            <person name="Wing R.A."/>
            <person name="Wolfner M.F."/>
            <person name="Wong A."/>
            <person name="Wong G.K."/>
            <person name="Wu C.I."/>
            <person name="Wu G."/>
            <person name="Yamamoto D."/>
            <person name="Yang H.P."/>
            <person name="Yang S.P."/>
            <person name="Yorke J.A."/>
            <person name="Yoshida K."/>
            <person name="Zdobnov E."/>
            <person name="Zhang P."/>
            <person name="Zhang Y."/>
            <person name="Zimin A.V."/>
            <person name="Baldwin J."/>
            <person name="Abdouelleil A."/>
            <person name="Abdulkadir J."/>
            <person name="Abebe A."/>
            <person name="Abera B."/>
            <person name="Abreu J."/>
            <person name="Acer S.C."/>
            <person name="Aftuck L."/>
            <person name="Alexander A."/>
            <person name="An P."/>
            <person name="Anderson E."/>
            <person name="Anderson S."/>
            <person name="Arachi H."/>
            <person name="Azer M."/>
            <person name="Bachantsang P."/>
            <person name="Barry A."/>
            <person name="Bayul T."/>
            <person name="Berlin A."/>
            <person name="Bessette D."/>
            <person name="Bloom T."/>
            <person name="Blye J."/>
            <person name="Boguslavskiy L."/>
            <person name="Bonnet C."/>
            <person name="Boukhgalter B."/>
            <person name="Bourzgui I."/>
            <person name="Brown A."/>
            <person name="Cahill P."/>
            <person name="Channer S."/>
            <person name="Cheshatsang Y."/>
            <person name="Chuda L."/>
            <person name="Citroen M."/>
            <person name="Collymore A."/>
            <person name="Cooke P."/>
            <person name="Costello M."/>
            <person name="D'Aco K."/>
            <person name="Daza R."/>
            <person name="De Haan G."/>
            <person name="DeGray S."/>
            <person name="DeMaso C."/>
            <person name="Dhargay N."/>
            <person name="Dooley K."/>
            <person name="Dooley E."/>
            <person name="Doricent M."/>
            <person name="Dorje P."/>
            <person name="Dorjee K."/>
            <person name="Dupes A."/>
            <person name="Elong R."/>
            <person name="Falk J."/>
            <person name="Farina A."/>
            <person name="Faro S."/>
            <person name="Ferguson D."/>
            <person name="Fisher S."/>
            <person name="Foley C.D."/>
            <person name="Franke A."/>
            <person name="Friedrich D."/>
            <person name="Gadbois L."/>
            <person name="Gearin G."/>
            <person name="Gearin C.R."/>
            <person name="Giannoukos G."/>
            <person name="Goode T."/>
            <person name="Graham J."/>
            <person name="Grandbois E."/>
            <person name="Grewal S."/>
            <person name="Gyaltsen K."/>
            <person name="Hafez N."/>
            <person name="Hagos B."/>
            <person name="Hall J."/>
            <person name="Henson C."/>
            <person name="Hollinger A."/>
            <person name="Honan T."/>
            <person name="Huard M.D."/>
            <person name="Hughes L."/>
            <person name="Hurhula B."/>
            <person name="Husby M.E."/>
            <person name="Kamat A."/>
            <person name="Kanga B."/>
            <person name="Kashin S."/>
            <person name="Khazanovich D."/>
            <person name="Kisner P."/>
            <person name="Lance K."/>
            <person name="Lara M."/>
            <person name="Lee W."/>
            <person name="Lennon N."/>
            <person name="Letendre F."/>
            <person name="LeVine R."/>
            <person name="Lipovsky A."/>
            <person name="Liu X."/>
            <person name="Liu J."/>
            <person name="Liu S."/>
            <person name="Lokyitsang T."/>
            <person name="Lokyitsang Y."/>
            <person name="Lubonja R."/>
            <person name="Lui A."/>
            <person name="MacDonald P."/>
            <person name="Magnisalis V."/>
            <person name="Maru K."/>
            <person name="Matthews C."/>
            <person name="McCusker W."/>
            <person name="McDonough S."/>
            <person name="Mehta T."/>
            <person name="Meldrim J."/>
            <person name="Meneus L."/>
            <person name="Mihai O."/>
            <person name="Mihalev A."/>
            <person name="Mihova T."/>
            <person name="Mittelman R."/>
            <person name="Mlenga V."/>
            <person name="Montmayeur A."/>
            <person name="Mulrain L."/>
            <person name="Navidi A."/>
            <person name="Naylor J."/>
            <person name="Negash T."/>
            <person name="Nguyen T."/>
            <person name="Nguyen N."/>
            <person name="Nicol R."/>
            <person name="Norbu C."/>
            <person name="Norbu N."/>
            <person name="Novod N."/>
            <person name="O'Neill B."/>
            <person name="Osman S."/>
            <person name="Markiewicz E."/>
            <person name="Oyono O.L."/>
            <person name="Patti C."/>
            <person name="Phunkhang P."/>
            <person name="Pierre F."/>
            <person name="Priest M."/>
            <person name="Raghuraman S."/>
            <person name="Rege F."/>
            <person name="Reyes R."/>
            <person name="Rise C."/>
            <person name="Rogov P."/>
            <person name="Ross K."/>
            <person name="Ryan E."/>
            <person name="Settipalli S."/>
            <person name="Shea T."/>
            <person name="Sherpa N."/>
            <person name="Shi L."/>
            <person name="Shih D."/>
            <person name="Sparrow T."/>
            <person name="Spaulding J."/>
            <person name="Stalker J."/>
            <person name="Stange-Thomann N."/>
            <person name="Stavropoulos S."/>
            <person name="Stone C."/>
            <person name="Strader C."/>
            <person name="Tesfaye S."/>
            <person name="Thomson T."/>
            <person name="Thoulutsang Y."/>
            <person name="Thoulutsang D."/>
            <person name="Topham K."/>
            <person name="Topping I."/>
            <person name="Tsamla T."/>
            <person name="Vassiliev H."/>
            <person name="Vo A."/>
            <person name="Wangchuk T."/>
            <person name="Wangdi T."/>
            <person name="Weiand M."/>
            <person name="Wilkinson J."/>
            <person name="Wilson A."/>
            <person name="Yadav S."/>
            <person name="Young G."/>
            <person name="Yu Q."/>
            <person name="Zembek L."/>
            <person name="Zhong D."/>
            <person name="Zimmer A."/>
            <person name="Zwirko Z."/>
            <person name="Jaffe D.B."/>
            <person name="Alvarez P."/>
            <person name="Brockman W."/>
            <person name="Butler J."/>
            <person name="Chin C."/>
            <person name="Gnerre S."/>
            <person name="Grabherr M."/>
            <person name="Kleber M."/>
            <person name="Mauceli E."/>
            <person name="MacCallum I."/>
        </authorList>
    </citation>
    <scope>NUCLEOTIDE SEQUENCE [LARGE SCALE GENOMIC DNA]</scope>
    <source>
        <strain evidence="10">white501</strain>
    </source>
</reference>
<evidence type="ECO:0000256" key="7">
    <source>
        <dbReference type="ARBA" id="ARBA00023180"/>
    </source>
</evidence>
<dbReference type="InterPro" id="IPR052192">
    <property type="entry name" value="Insect_Ionotropic_Sensory_Rcpt"/>
</dbReference>
<organism evidence="9 10">
    <name type="scientific">Drosophila simulans</name>
    <name type="common">Fruit fly</name>
    <dbReference type="NCBI Taxonomy" id="7240"/>
    <lineage>
        <taxon>Eukaryota</taxon>
        <taxon>Metazoa</taxon>
        <taxon>Ecdysozoa</taxon>
        <taxon>Arthropoda</taxon>
        <taxon>Hexapoda</taxon>
        <taxon>Insecta</taxon>
        <taxon>Pterygota</taxon>
        <taxon>Neoptera</taxon>
        <taxon>Endopterygota</taxon>
        <taxon>Diptera</taxon>
        <taxon>Brachycera</taxon>
        <taxon>Muscomorpha</taxon>
        <taxon>Ephydroidea</taxon>
        <taxon>Drosophilidae</taxon>
        <taxon>Drosophila</taxon>
        <taxon>Sophophora</taxon>
    </lineage>
</organism>
<gene>
    <name evidence="9" type="primary">Dsim\GD21016</name>
    <name evidence="9" type="ORF">Dsim_GD21016</name>
</gene>
<evidence type="ECO:0000256" key="5">
    <source>
        <dbReference type="ARBA" id="ARBA00023136"/>
    </source>
</evidence>
<dbReference type="PANTHER" id="PTHR42643:SF41">
    <property type="entry name" value="IONOTROPIC RECEPTOR 20A-RELATED"/>
    <property type="match status" value="1"/>
</dbReference>
<feature type="transmembrane region" description="Helical" evidence="8">
    <location>
        <begin position="189"/>
        <end position="213"/>
    </location>
</feature>
<evidence type="ECO:0000313" key="10">
    <source>
        <dbReference type="Proteomes" id="UP000000304"/>
    </source>
</evidence>
<keyword evidence="3 8" id="KW-0812">Transmembrane</keyword>
<dbReference type="PhylomeDB" id="B4R1H0"/>
<evidence type="ECO:0000313" key="9">
    <source>
        <dbReference type="EMBL" id="EDX14056.1"/>
    </source>
</evidence>
<dbReference type="OrthoDB" id="7959891at2759"/>
<feature type="transmembrane region" description="Helical" evidence="8">
    <location>
        <begin position="1064"/>
        <end position="1084"/>
    </location>
</feature>
<dbReference type="GO" id="GO:0005886">
    <property type="term" value="C:plasma membrane"/>
    <property type="evidence" value="ECO:0007669"/>
    <property type="project" value="UniProtKB-SubCell"/>
</dbReference>
<keyword evidence="6" id="KW-0675">Receptor</keyword>
<evidence type="ECO:0000256" key="8">
    <source>
        <dbReference type="SAM" id="Phobius"/>
    </source>
</evidence>
<feature type="transmembrane region" description="Helical" evidence="8">
    <location>
        <begin position="252"/>
        <end position="272"/>
    </location>
</feature>
<keyword evidence="4 8" id="KW-1133">Transmembrane helix</keyword>
<keyword evidence="5 8" id="KW-0472">Membrane</keyword>